<keyword evidence="4" id="KW-0234">DNA repair</keyword>
<feature type="compositionally biased region" description="Basic residues" evidence="6">
    <location>
        <begin position="407"/>
        <end position="423"/>
    </location>
</feature>
<sequence>MAKGDEIFSLTPIPSKASSSLSLSLRKTKRLQGRNGYLSEKELTLDANDNQFVPPKLPTGIEPNESMVAIPSSIMKTIRVKSIDELKNQVPSSLEGVKEGEGPPNIIIDTINISSEDEDIFQPIKKSVKKIRRQSSTASNATPQTPIRKSKRRIKGDEVKVEKISTTRKLTKSTNLKTFSAKHMPASQQSIHKYFKTIDQSENIGYFDTFKESSLQESPARRRLRPKNLNSKFINTDEVKSELKSTSLVDKETAENIPKLLEYLETLSHTLSSERQSSTSSKQNATQSKEQNPTNALINLAGTSKTYNIPEIEPAIKENIIPQTVSRTASQNTSLFDSESTGPSPMIRNVGRVRKRLPFTTSESTTSTAAKSKDAECVIDLCSYEIPEKKALKNNGQIVSPAITSGTHRRKNGKTSPIKKAKRKKGECPSYKVVENTTFAVDAFRYGEIEGVTHYFLTHFHADHYIGLSKKFTKPVFLSAISARLVTTFLRTKPEYLHIIDIGKPITINDIEVIATDANHCPGALMFIFKFKSGLCTLHTGDFRASPQMEEGPVFWNNHIQTIYLDTTYLSSKYVFKSQSESIFEAKCAIDDFQEKHIGEKILYIFGSYVIGKERMWTSIAEKYKFKVWTDENRRKALEAIGNQESLQFLVNNPRGADMHILSIGNLSYQYLREYLDQFSEFNMIFAIRASGWEKKSKPQYRGQINIVGIEYSEHSSYDELRRFVRFLQPSKIISTVPSGSDISQTSKIPRSWYKNELRIWQKGYQRSITNFIQINDSRKELPSSTSREIKEIDEAKQYDSDDDLGVLDATLTTNVTSKQKNKDLAETISDWME</sequence>
<dbReference type="SMART" id="SM00849">
    <property type="entry name" value="Lactamase_B"/>
    <property type="match status" value="1"/>
</dbReference>
<dbReference type="InterPro" id="IPR036866">
    <property type="entry name" value="RibonucZ/Hydroxyglut_hydro"/>
</dbReference>
<dbReference type="Gene3D" id="3.40.50.12650">
    <property type="match status" value="1"/>
</dbReference>
<feature type="domain" description="Metallo-beta-lactamase" evidence="7">
    <location>
        <begin position="427"/>
        <end position="579"/>
    </location>
</feature>
<dbReference type="GO" id="GO:0005634">
    <property type="term" value="C:nucleus"/>
    <property type="evidence" value="ECO:0007669"/>
    <property type="project" value="UniProtKB-SubCell"/>
</dbReference>
<feature type="region of interest" description="Disordered" evidence="6">
    <location>
        <begin position="130"/>
        <end position="157"/>
    </location>
</feature>
<feature type="compositionally biased region" description="Polar residues" evidence="6">
    <location>
        <begin position="282"/>
        <end position="296"/>
    </location>
</feature>
<dbReference type="GO" id="GO:0031123">
    <property type="term" value="P:RNA 3'-end processing"/>
    <property type="evidence" value="ECO:0007669"/>
    <property type="project" value="UniProtKB-ARBA"/>
</dbReference>
<dbReference type="Pfam" id="PF07522">
    <property type="entry name" value="DRMBL"/>
    <property type="match status" value="1"/>
</dbReference>
<accession>A0A7R8YXM1</accession>
<organism evidence="8 9">
    <name type="scientific">Hermetia illucens</name>
    <name type="common">Black soldier fly</name>
    <dbReference type="NCBI Taxonomy" id="343691"/>
    <lineage>
        <taxon>Eukaryota</taxon>
        <taxon>Metazoa</taxon>
        <taxon>Ecdysozoa</taxon>
        <taxon>Arthropoda</taxon>
        <taxon>Hexapoda</taxon>
        <taxon>Insecta</taxon>
        <taxon>Pterygota</taxon>
        <taxon>Neoptera</taxon>
        <taxon>Endopterygota</taxon>
        <taxon>Diptera</taxon>
        <taxon>Brachycera</taxon>
        <taxon>Stratiomyomorpha</taxon>
        <taxon>Stratiomyidae</taxon>
        <taxon>Hermetiinae</taxon>
        <taxon>Hermetia</taxon>
    </lineage>
</organism>
<keyword evidence="5" id="KW-0539">Nucleus</keyword>
<dbReference type="GO" id="GO:0003684">
    <property type="term" value="F:damaged DNA binding"/>
    <property type="evidence" value="ECO:0007669"/>
    <property type="project" value="TreeGrafter"/>
</dbReference>
<dbReference type="PANTHER" id="PTHR23240:SF6">
    <property type="entry name" value="DNA CROSS-LINK REPAIR 1A PROTEIN"/>
    <property type="match status" value="1"/>
</dbReference>
<protein>
    <recommendedName>
        <fullName evidence="7">Metallo-beta-lactamase domain-containing protein</fullName>
    </recommendedName>
</protein>
<gene>
    <name evidence="8" type="ORF">HERILL_LOCUS10725</name>
</gene>
<evidence type="ECO:0000313" key="8">
    <source>
        <dbReference type="EMBL" id="CAD7088067.1"/>
    </source>
</evidence>
<dbReference type="InParanoid" id="A0A7R8YXM1"/>
<name>A0A7R8YXM1_HERIL</name>
<evidence type="ECO:0000313" key="9">
    <source>
        <dbReference type="Proteomes" id="UP000594454"/>
    </source>
</evidence>
<dbReference type="Proteomes" id="UP000594454">
    <property type="component" value="Chromosome 4"/>
</dbReference>
<dbReference type="FunCoup" id="A0A7R8YXM1">
    <property type="interactions" value="260"/>
</dbReference>
<evidence type="ECO:0000256" key="5">
    <source>
        <dbReference type="ARBA" id="ARBA00023242"/>
    </source>
</evidence>
<keyword evidence="3" id="KW-0227">DNA damage</keyword>
<feature type="compositionally biased region" description="Polar residues" evidence="6">
    <location>
        <begin position="134"/>
        <end position="147"/>
    </location>
</feature>
<dbReference type="GO" id="GO:0036297">
    <property type="term" value="P:interstrand cross-link repair"/>
    <property type="evidence" value="ECO:0007669"/>
    <property type="project" value="TreeGrafter"/>
</dbReference>
<evidence type="ECO:0000256" key="6">
    <source>
        <dbReference type="SAM" id="MobiDB-lite"/>
    </source>
</evidence>
<dbReference type="OrthoDB" id="262529at2759"/>
<evidence type="ECO:0000256" key="4">
    <source>
        <dbReference type="ARBA" id="ARBA00023204"/>
    </source>
</evidence>
<dbReference type="SUPFAM" id="SSF56281">
    <property type="entry name" value="Metallo-hydrolase/oxidoreductase"/>
    <property type="match status" value="1"/>
</dbReference>
<feature type="region of interest" description="Disordered" evidence="6">
    <location>
        <begin position="403"/>
        <end position="423"/>
    </location>
</feature>
<feature type="region of interest" description="Disordered" evidence="6">
    <location>
        <begin position="1"/>
        <end position="21"/>
    </location>
</feature>
<evidence type="ECO:0000259" key="7">
    <source>
        <dbReference type="SMART" id="SM00849"/>
    </source>
</evidence>
<dbReference type="AlphaFoldDB" id="A0A7R8YXM1"/>
<dbReference type="InterPro" id="IPR011084">
    <property type="entry name" value="DRMBL"/>
</dbReference>
<dbReference type="GO" id="GO:0035312">
    <property type="term" value="F:5'-3' DNA exonuclease activity"/>
    <property type="evidence" value="ECO:0007669"/>
    <property type="project" value="TreeGrafter"/>
</dbReference>
<reference evidence="8 9" key="1">
    <citation type="submission" date="2020-11" db="EMBL/GenBank/DDBJ databases">
        <authorList>
            <person name="Wallbank WR R."/>
            <person name="Pardo Diaz C."/>
            <person name="Kozak K."/>
            <person name="Martin S."/>
            <person name="Jiggins C."/>
            <person name="Moest M."/>
            <person name="Warren A I."/>
            <person name="Generalovic N T."/>
            <person name="Byers J.R.P. K."/>
            <person name="Montejo-Kovacevich G."/>
            <person name="Yen C E."/>
        </authorList>
    </citation>
    <scope>NUCLEOTIDE SEQUENCE [LARGE SCALE GENOMIC DNA]</scope>
</reference>
<feature type="compositionally biased region" description="Low complexity" evidence="6">
    <location>
        <begin position="271"/>
        <end position="281"/>
    </location>
</feature>
<dbReference type="Gene3D" id="3.60.15.10">
    <property type="entry name" value="Ribonuclease Z/Hydroxyacylglutathione hydrolase-like"/>
    <property type="match status" value="1"/>
</dbReference>
<evidence type="ECO:0000256" key="1">
    <source>
        <dbReference type="ARBA" id="ARBA00004123"/>
    </source>
</evidence>
<evidence type="ECO:0000256" key="3">
    <source>
        <dbReference type="ARBA" id="ARBA00022763"/>
    </source>
</evidence>
<feature type="region of interest" description="Disordered" evidence="6">
    <location>
        <begin position="271"/>
        <end position="296"/>
    </location>
</feature>
<proteinExistence type="inferred from homology"/>
<dbReference type="PANTHER" id="PTHR23240">
    <property type="entry name" value="DNA CROSS-LINK REPAIR PROTEIN PSO2/SNM1-RELATED"/>
    <property type="match status" value="1"/>
</dbReference>
<evidence type="ECO:0000256" key="2">
    <source>
        <dbReference type="ARBA" id="ARBA00010304"/>
    </source>
</evidence>
<dbReference type="EMBL" id="LR899012">
    <property type="protein sequence ID" value="CAD7088067.1"/>
    <property type="molecule type" value="Genomic_DNA"/>
</dbReference>
<dbReference type="GO" id="GO:0006303">
    <property type="term" value="P:double-strand break repair via nonhomologous end joining"/>
    <property type="evidence" value="ECO:0007669"/>
    <property type="project" value="TreeGrafter"/>
</dbReference>
<comment type="similarity">
    <text evidence="2">Belongs to the DNA repair metallo-beta-lactamase (DRMBL) family.</text>
</comment>
<dbReference type="CDD" id="cd16273">
    <property type="entry name" value="SNM1A-1C-like_MBL-fold"/>
    <property type="match status" value="1"/>
</dbReference>
<keyword evidence="9" id="KW-1185">Reference proteome</keyword>
<comment type="subcellular location">
    <subcellularLocation>
        <location evidence="1">Nucleus</location>
    </subcellularLocation>
</comment>
<dbReference type="InterPro" id="IPR001279">
    <property type="entry name" value="Metallo-B-lactamas"/>
</dbReference>